<protein>
    <submittedName>
        <fullName evidence="1">CLUMA_CG014526, isoform A</fullName>
    </submittedName>
</protein>
<dbReference type="AlphaFoldDB" id="A0A1J1IM16"/>
<sequence>MKALCFSRQFPHKSDMKSPQKSRQIALRLSNDIRPSTSSIVVRATSHHGNSKVLLFQTTTSDINKSEKQQELSIMLISGLMQNVCKSELPPQSFSNYS</sequence>
<organism evidence="1 2">
    <name type="scientific">Clunio marinus</name>
    <dbReference type="NCBI Taxonomy" id="568069"/>
    <lineage>
        <taxon>Eukaryota</taxon>
        <taxon>Metazoa</taxon>
        <taxon>Ecdysozoa</taxon>
        <taxon>Arthropoda</taxon>
        <taxon>Hexapoda</taxon>
        <taxon>Insecta</taxon>
        <taxon>Pterygota</taxon>
        <taxon>Neoptera</taxon>
        <taxon>Endopterygota</taxon>
        <taxon>Diptera</taxon>
        <taxon>Nematocera</taxon>
        <taxon>Chironomoidea</taxon>
        <taxon>Chironomidae</taxon>
        <taxon>Clunio</taxon>
    </lineage>
</organism>
<evidence type="ECO:0000313" key="2">
    <source>
        <dbReference type="Proteomes" id="UP000183832"/>
    </source>
</evidence>
<name>A0A1J1IM16_9DIPT</name>
<accession>A0A1J1IM16</accession>
<dbReference type="Proteomes" id="UP000183832">
    <property type="component" value="Unassembled WGS sequence"/>
</dbReference>
<keyword evidence="2" id="KW-1185">Reference proteome</keyword>
<dbReference type="EMBL" id="CVRI01000055">
    <property type="protein sequence ID" value="CRL01267.1"/>
    <property type="molecule type" value="Genomic_DNA"/>
</dbReference>
<reference evidence="1 2" key="1">
    <citation type="submission" date="2015-04" db="EMBL/GenBank/DDBJ databases">
        <authorList>
            <person name="Syromyatnikov M.Y."/>
            <person name="Popov V.N."/>
        </authorList>
    </citation>
    <scope>NUCLEOTIDE SEQUENCE [LARGE SCALE GENOMIC DNA]</scope>
</reference>
<gene>
    <name evidence="1" type="ORF">CLUMA_CG014526</name>
</gene>
<evidence type="ECO:0000313" key="1">
    <source>
        <dbReference type="EMBL" id="CRL01267.1"/>
    </source>
</evidence>
<proteinExistence type="predicted"/>